<accession>A0A1C9C7N7</accession>
<evidence type="ECO:0000256" key="5">
    <source>
        <dbReference type="ARBA" id="ARBA00022842"/>
    </source>
</evidence>
<name>A0A1C9C7N7_RHOPU</name>
<evidence type="ECO:0000256" key="7">
    <source>
        <dbReference type="ARBA" id="ARBA00023436"/>
    </source>
</evidence>
<dbReference type="PROSITE" id="PS50126">
    <property type="entry name" value="S1"/>
    <property type="match status" value="1"/>
</dbReference>
<dbReference type="Pfam" id="PF00575">
    <property type="entry name" value="S1"/>
    <property type="match status" value="1"/>
</dbReference>
<reference evidence="9" key="1">
    <citation type="journal article" date="2016" name="BMC Biol.">
        <title>Parallel evolution of highly conserved plastid genome architecture in red seaweeds and seed plants.</title>
        <authorList>
            <person name="Lee J."/>
            <person name="Cho C.H."/>
            <person name="Park S.I."/>
            <person name="Choi J.W."/>
            <person name="Song H.S."/>
            <person name="West J.A."/>
            <person name="Bhattacharya D."/>
            <person name="Yoon H.S."/>
        </authorList>
    </citation>
    <scope>NUCLEOTIDE SEQUENCE</scope>
</reference>
<dbReference type="PANTHER" id="PTHR30001">
    <property type="entry name" value="RIBONUCLEASE"/>
    <property type="match status" value="1"/>
</dbReference>
<geneLocation type="plastid" evidence="9"/>
<comment type="similarity">
    <text evidence="2">Belongs to the RNase E/G family.</text>
</comment>
<evidence type="ECO:0000313" key="9">
    <source>
        <dbReference type="EMBL" id="AOM64392.1"/>
    </source>
</evidence>
<dbReference type="GO" id="GO:0046872">
    <property type="term" value="F:metal ion binding"/>
    <property type="evidence" value="ECO:0007669"/>
    <property type="project" value="UniProtKB-KW"/>
</dbReference>
<gene>
    <name evidence="9" type="primary">rne</name>
    <name evidence="9" type="ORF">Rhodyp_114</name>
</gene>
<evidence type="ECO:0000256" key="3">
    <source>
        <dbReference type="ARBA" id="ARBA00022723"/>
    </source>
</evidence>
<dbReference type="GO" id="GO:0003723">
    <property type="term" value="F:RNA binding"/>
    <property type="evidence" value="ECO:0007669"/>
    <property type="project" value="UniProtKB-KW"/>
</dbReference>
<dbReference type="InterPro" id="IPR012340">
    <property type="entry name" value="NA-bd_OB-fold"/>
</dbReference>
<dbReference type="InterPro" id="IPR004659">
    <property type="entry name" value="RNase_E/G"/>
</dbReference>
<dbReference type="GO" id="GO:0006364">
    <property type="term" value="P:rRNA processing"/>
    <property type="evidence" value="ECO:0007669"/>
    <property type="project" value="TreeGrafter"/>
</dbReference>
<proteinExistence type="inferred from homology"/>
<dbReference type="Pfam" id="PF10150">
    <property type="entry name" value="RNase_E_G"/>
    <property type="match status" value="1"/>
</dbReference>
<dbReference type="GO" id="GO:0004540">
    <property type="term" value="F:RNA nuclease activity"/>
    <property type="evidence" value="ECO:0007669"/>
    <property type="project" value="InterPro"/>
</dbReference>
<evidence type="ECO:0000256" key="2">
    <source>
        <dbReference type="ARBA" id="ARBA00005522"/>
    </source>
</evidence>
<keyword evidence="6" id="KW-0694">RNA-binding</keyword>
<protein>
    <submittedName>
        <fullName evidence="9">Ribonuclease E</fullName>
    </submittedName>
</protein>
<keyword evidence="5" id="KW-0460">Magnesium</keyword>
<dbReference type="NCBIfam" id="TIGR00757">
    <property type="entry name" value="RNaseEG"/>
    <property type="match status" value="1"/>
</dbReference>
<dbReference type="GeneID" id="29069517"/>
<keyword evidence="3" id="KW-0479">Metal-binding</keyword>
<dbReference type="RefSeq" id="YP_009293710.1">
    <property type="nucleotide sequence ID" value="NC_031144.1"/>
</dbReference>
<organism evidence="9">
    <name type="scientific">Rhodymenia pseudopalmata</name>
    <name type="common">Red alga</name>
    <dbReference type="NCBI Taxonomy" id="31502"/>
    <lineage>
        <taxon>Eukaryota</taxon>
        <taxon>Rhodophyta</taxon>
        <taxon>Florideophyceae</taxon>
        <taxon>Rhodymeniophycidae</taxon>
        <taxon>Rhodymeniales</taxon>
        <taxon>Rhodymeniaceae</taxon>
        <taxon>Rhodymenia</taxon>
    </lineage>
</organism>
<evidence type="ECO:0000259" key="8">
    <source>
        <dbReference type="PROSITE" id="PS50126"/>
    </source>
</evidence>
<dbReference type="PANTHER" id="PTHR30001:SF0">
    <property type="entry name" value="RIBONUCLEASE G"/>
    <property type="match status" value="1"/>
</dbReference>
<dbReference type="SMART" id="SM00316">
    <property type="entry name" value="S1"/>
    <property type="match status" value="1"/>
</dbReference>
<dbReference type="GO" id="GO:0005737">
    <property type="term" value="C:cytoplasm"/>
    <property type="evidence" value="ECO:0007669"/>
    <property type="project" value="TreeGrafter"/>
</dbReference>
<dbReference type="InterPro" id="IPR003029">
    <property type="entry name" value="S1_domain"/>
</dbReference>
<dbReference type="EMBL" id="KX284709">
    <property type="protein sequence ID" value="AOM64392.1"/>
    <property type="molecule type" value="Genomic_DNA"/>
</dbReference>
<dbReference type="AlphaFoldDB" id="A0A1C9C7N7"/>
<dbReference type="InterPro" id="IPR019307">
    <property type="entry name" value="RNA-bd_AU-1/RNase_E/G"/>
</dbReference>
<dbReference type="SUPFAM" id="SSF50249">
    <property type="entry name" value="Nucleic acid-binding proteins"/>
    <property type="match status" value="1"/>
</dbReference>
<sequence>MVKKIVVSHFNNIAAIIQSNKIQEIIVVNNKHQVNDIYIGMVQKIFSSINAAFVRLGKYGKSGFIHINDIKLLKKRRSISNIAEILSVNQFILVQVVKEPTINKGPRLTANINLSGQYIILMPFCNTISISHKIYDENERTYLYSLALLIKPAAMGILVKSSAQGAKEDIILEDLSNLKKQWFFIQKIASAMESPGLIYKDEDLIKKVVRDFSDKNVKKIIVDSEYGLNQLYYHLSKCSKNSYLSQTKLQLYGSPESILDKFKIKQGILHALKPKVVLQSGGHIIIESNEALTVIDVNSGSFNRSDNSKEAILRTNLYAAFEIAYQLKVRNINGVIVVDFIDMRSQRDQLQLLEYFSQLLKLDNAKPQIIQLSELGLVELTRRRRGQSLHELFRIENCKYNNGILKARLFNSFICAQQSKSNLINKNINTLFFNKKFRRKIRLEIKQFEPNKNFKCKYFTYFDKANTVNFFKPRANFIVPLLFYSNLIGER</sequence>
<feature type="domain" description="S1 motif" evidence="8">
    <location>
        <begin position="35"/>
        <end position="117"/>
    </location>
</feature>
<evidence type="ECO:0000256" key="1">
    <source>
        <dbReference type="ARBA" id="ARBA00001946"/>
    </source>
</evidence>
<comment type="cofactor">
    <cofactor evidence="1">
        <name>Mg(2+)</name>
        <dbReference type="ChEBI" id="CHEBI:18420"/>
    </cofactor>
</comment>
<dbReference type="Gene3D" id="2.40.50.140">
    <property type="entry name" value="Nucleic acid-binding proteins"/>
    <property type="match status" value="1"/>
</dbReference>
<keyword evidence="4" id="KW-0378">Hydrolase</keyword>
<comment type="function">
    <text evidence="7">Involved in intercistronic processing of primary transcripts from chloroplast operons. The endonucleolytic activity of the enzyme depends on the number of phosphates at the 5' end, is inhibited by structured RNA, and preferentially cleaves A/U-rich sequences.</text>
</comment>
<evidence type="ECO:0000256" key="6">
    <source>
        <dbReference type="ARBA" id="ARBA00022884"/>
    </source>
</evidence>
<keyword evidence="9" id="KW-0934">Plastid</keyword>
<evidence type="ECO:0000256" key="4">
    <source>
        <dbReference type="ARBA" id="ARBA00022801"/>
    </source>
</evidence>
<dbReference type="CDD" id="cd04453">
    <property type="entry name" value="S1_RNase_E"/>
    <property type="match status" value="1"/>
</dbReference>
<dbReference type="GO" id="GO:0016787">
    <property type="term" value="F:hydrolase activity"/>
    <property type="evidence" value="ECO:0007669"/>
    <property type="project" value="UniProtKB-KW"/>
</dbReference>